<dbReference type="PRINTS" id="PR00038">
    <property type="entry name" value="HTHLUXR"/>
</dbReference>
<comment type="caution">
    <text evidence="4">The sequence shown here is derived from an EMBL/GenBank/DDBJ whole genome shotgun (WGS) entry which is preliminary data.</text>
</comment>
<dbReference type="GO" id="GO:0006355">
    <property type="term" value="P:regulation of DNA-templated transcription"/>
    <property type="evidence" value="ECO:0007669"/>
    <property type="project" value="InterPro"/>
</dbReference>
<proteinExistence type="predicted"/>
<keyword evidence="1" id="KW-0547">Nucleotide-binding</keyword>
<dbReference type="GO" id="GO:0004016">
    <property type="term" value="F:adenylate cyclase activity"/>
    <property type="evidence" value="ECO:0007669"/>
    <property type="project" value="TreeGrafter"/>
</dbReference>
<dbReference type="InterPro" id="IPR016032">
    <property type="entry name" value="Sig_transdc_resp-reg_C-effctor"/>
</dbReference>
<dbReference type="GO" id="GO:0005737">
    <property type="term" value="C:cytoplasm"/>
    <property type="evidence" value="ECO:0007669"/>
    <property type="project" value="TreeGrafter"/>
</dbReference>
<reference evidence="4" key="2">
    <citation type="submission" date="2020-09" db="EMBL/GenBank/DDBJ databases">
        <authorList>
            <person name="Sun Q."/>
            <person name="Zhou Y."/>
        </authorList>
    </citation>
    <scope>NUCLEOTIDE SEQUENCE</scope>
    <source>
        <strain evidence="4">CGMCC 4.7679</strain>
    </source>
</reference>
<accession>A0A8H9IR71</accession>
<dbReference type="Proteomes" id="UP000658656">
    <property type="component" value="Unassembled WGS sequence"/>
</dbReference>
<feature type="domain" description="HTH luxR-type" evidence="3">
    <location>
        <begin position="757"/>
        <end position="822"/>
    </location>
</feature>
<gene>
    <name evidence="4" type="ORF">GCM10017566_11560</name>
</gene>
<dbReference type="GO" id="GO:0003677">
    <property type="term" value="F:DNA binding"/>
    <property type="evidence" value="ECO:0007669"/>
    <property type="project" value="InterPro"/>
</dbReference>
<dbReference type="RefSeq" id="WP_145934947.1">
    <property type="nucleotide sequence ID" value="NZ_BNAV01000001.1"/>
</dbReference>
<evidence type="ECO:0000256" key="2">
    <source>
        <dbReference type="ARBA" id="ARBA00022840"/>
    </source>
</evidence>
<organism evidence="4 5">
    <name type="scientific">Amycolatopsis bartoniae</name>
    <dbReference type="NCBI Taxonomy" id="941986"/>
    <lineage>
        <taxon>Bacteria</taxon>
        <taxon>Bacillati</taxon>
        <taxon>Actinomycetota</taxon>
        <taxon>Actinomycetes</taxon>
        <taxon>Pseudonocardiales</taxon>
        <taxon>Pseudonocardiaceae</taxon>
        <taxon>Amycolatopsis</taxon>
    </lineage>
</organism>
<evidence type="ECO:0000259" key="3">
    <source>
        <dbReference type="PROSITE" id="PS50043"/>
    </source>
</evidence>
<evidence type="ECO:0000313" key="5">
    <source>
        <dbReference type="Proteomes" id="UP000658656"/>
    </source>
</evidence>
<dbReference type="InterPro" id="IPR041664">
    <property type="entry name" value="AAA_16"/>
</dbReference>
<dbReference type="EMBL" id="BNAV01000001">
    <property type="protein sequence ID" value="GHF39873.1"/>
    <property type="molecule type" value="Genomic_DNA"/>
</dbReference>
<dbReference type="InterPro" id="IPR000792">
    <property type="entry name" value="Tscrpt_reg_LuxR_C"/>
</dbReference>
<dbReference type="AlphaFoldDB" id="A0A8H9IR71"/>
<dbReference type="SUPFAM" id="SSF52540">
    <property type="entry name" value="P-loop containing nucleoside triphosphate hydrolases"/>
    <property type="match status" value="1"/>
</dbReference>
<dbReference type="Pfam" id="PF13191">
    <property type="entry name" value="AAA_16"/>
    <property type="match status" value="1"/>
</dbReference>
<dbReference type="OrthoDB" id="8482304at2"/>
<dbReference type="SUPFAM" id="SSF46894">
    <property type="entry name" value="C-terminal effector domain of the bipartite response regulators"/>
    <property type="match status" value="1"/>
</dbReference>
<dbReference type="GO" id="GO:0005524">
    <property type="term" value="F:ATP binding"/>
    <property type="evidence" value="ECO:0007669"/>
    <property type="project" value="UniProtKB-KW"/>
</dbReference>
<keyword evidence="5" id="KW-1185">Reference proteome</keyword>
<reference evidence="4" key="1">
    <citation type="journal article" date="2014" name="Int. J. Syst. Evol. Microbiol.">
        <title>Complete genome sequence of Corynebacterium casei LMG S-19264T (=DSM 44701T), isolated from a smear-ripened cheese.</title>
        <authorList>
            <consortium name="US DOE Joint Genome Institute (JGI-PGF)"/>
            <person name="Walter F."/>
            <person name="Albersmeier A."/>
            <person name="Kalinowski J."/>
            <person name="Ruckert C."/>
        </authorList>
    </citation>
    <scope>NUCLEOTIDE SEQUENCE</scope>
    <source>
        <strain evidence="4">CGMCC 4.7679</strain>
    </source>
</reference>
<name>A0A8H9IR71_9PSEU</name>
<dbReference type="SMART" id="SM00421">
    <property type="entry name" value="HTH_LUXR"/>
    <property type="match status" value="1"/>
</dbReference>
<dbReference type="PANTHER" id="PTHR16305">
    <property type="entry name" value="TESTICULAR SOLUBLE ADENYLYL CYCLASE"/>
    <property type="match status" value="1"/>
</dbReference>
<evidence type="ECO:0000256" key="1">
    <source>
        <dbReference type="ARBA" id="ARBA00022741"/>
    </source>
</evidence>
<sequence>MTRPLRGRADELTRGLSALRTARGGRSVVTVVNGEPGIGKSALVQAIGEQAGRQGFAVAESQAHETDDVTPLASLGPALRFGAEPLLTSAEFLELAGLTAQPLWLAEHLATFLEYRARDRPVLLVLDDAQWTDPLSTFTLRILPKRLRDSPVAWLLATRPAPGGPAEQVAEAAGPQVPVVRIAPPPLAVAAVLEIAADRLGEPAPEPLARQLAGVGGNPFLAVQLIEGMFDPAAGATGTVPAGLLHGVRRRLAGLSPQCRDLVRVAAVLGPAGVLADAAHLLGTAAALLTEPLGEALAAGLLTDDGTHLGFRHALLRDAVYEDIPPSARHAWHRQIADHFRVAGRGWAVAAPHVLAVAGPGDTDAVEVLRRAAHEVLETMSVTSATFIRHAFDLTLPGDPLRGPLGADVVGVLIRARDHAGATRFADALLSEVDDPDVVATVRLQLLPRLWSVGDRAELARRAEGVAGATAELSARLAEYRAIATGEPVDPGEDETARALAEIATAERTPSFAVAAESYARARKALPGAAGMPGAGDLELRELLARARLDDLDGALAGLASYASDSWLAPQAAWLRAVVCRGAGRLDEAAEHAEQSLRLLAEVHEWHLEGRVRAVLAELALLRGEANGDVGELDLPWPEERLVHVAHAEDERLVALARENPGVASVQGAAALVTGDPARAVELLRTVPRPLLLARAEEELGRTLLASGDRATAIPSLDSARDRFAALGAAAPALRVQRVLHAAGVRRRRWAAVPQRPEHGWDALTAMERRVALLVADGHTNRSAAAALSVSPSTVGTHLRAVFGKLGVHSRVQLAKVVLERDS</sequence>
<evidence type="ECO:0000313" key="4">
    <source>
        <dbReference type="EMBL" id="GHF39873.1"/>
    </source>
</evidence>
<protein>
    <submittedName>
        <fullName evidence="4">Helix-turn-helix transcriptional regulator</fullName>
    </submittedName>
</protein>
<dbReference type="Pfam" id="PF00196">
    <property type="entry name" value="GerE"/>
    <property type="match status" value="1"/>
</dbReference>
<dbReference type="PANTHER" id="PTHR16305:SF35">
    <property type="entry name" value="TRANSCRIPTIONAL ACTIVATOR DOMAIN"/>
    <property type="match status" value="1"/>
</dbReference>
<keyword evidence="2" id="KW-0067">ATP-binding</keyword>
<dbReference type="InterPro" id="IPR036388">
    <property type="entry name" value="WH-like_DNA-bd_sf"/>
</dbReference>
<dbReference type="Gene3D" id="3.40.50.300">
    <property type="entry name" value="P-loop containing nucleotide triphosphate hydrolases"/>
    <property type="match status" value="1"/>
</dbReference>
<dbReference type="Gene3D" id="1.10.10.10">
    <property type="entry name" value="Winged helix-like DNA-binding domain superfamily/Winged helix DNA-binding domain"/>
    <property type="match status" value="1"/>
</dbReference>
<dbReference type="CDD" id="cd06170">
    <property type="entry name" value="LuxR_C_like"/>
    <property type="match status" value="1"/>
</dbReference>
<dbReference type="InterPro" id="IPR027417">
    <property type="entry name" value="P-loop_NTPase"/>
</dbReference>
<dbReference type="PROSITE" id="PS50043">
    <property type="entry name" value="HTH_LUXR_2"/>
    <property type="match status" value="1"/>
</dbReference>